<accession>A0A1G4QRH6</accession>
<organism evidence="1 2">
    <name type="scientific">Paenibacillus tianmuensis</name>
    <dbReference type="NCBI Taxonomy" id="624147"/>
    <lineage>
        <taxon>Bacteria</taxon>
        <taxon>Bacillati</taxon>
        <taxon>Bacillota</taxon>
        <taxon>Bacilli</taxon>
        <taxon>Bacillales</taxon>
        <taxon>Paenibacillaceae</taxon>
        <taxon>Paenibacillus</taxon>
    </lineage>
</organism>
<name>A0A1G4QRH6_9BACL</name>
<proteinExistence type="predicted"/>
<dbReference type="Proteomes" id="UP000198601">
    <property type="component" value="Unassembled WGS sequence"/>
</dbReference>
<evidence type="ECO:0000313" key="1">
    <source>
        <dbReference type="EMBL" id="SCW47233.1"/>
    </source>
</evidence>
<keyword evidence="2" id="KW-1185">Reference proteome</keyword>
<dbReference type="EMBL" id="FMTT01000008">
    <property type="protein sequence ID" value="SCW47233.1"/>
    <property type="molecule type" value="Genomic_DNA"/>
</dbReference>
<reference evidence="2" key="1">
    <citation type="submission" date="2016-10" db="EMBL/GenBank/DDBJ databases">
        <authorList>
            <person name="Varghese N."/>
            <person name="Submissions S."/>
        </authorList>
    </citation>
    <scope>NUCLEOTIDE SEQUENCE [LARGE SCALE GENOMIC DNA]</scope>
    <source>
        <strain evidence="2">CGMCC 1.8946</strain>
    </source>
</reference>
<protein>
    <submittedName>
        <fullName evidence="1">Uncharacterized protein</fullName>
    </submittedName>
</protein>
<dbReference type="OrthoDB" id="4135799at2"/>
<evidence type="ECO:0000313" key="2">
    <source>
        <dbReference type="Proteomes" id="UP000198601"/>
    </source>
</evidence>
<gene>
    <name evidence="1" type="ORF">SAMN04487970_1008151</name>
</gene>
<sequence>MRKFSLADIESVVSGGKAVMVAEDGIVVAAVQEAVMAGRTATFYLTRAQFTAVNSWYWTPQMIRGTGLEPVSYEEKARIQSDLGIEETRLAYSNRIECQCGRTYGAFEFMQQGISEHGQESVQSIFNLKDVAVIRVNPRQEAICPDCGQILREPHYYCYWSYGCCRQPM</sequence>
<dbReference type="RefSeq" id="WP_090669604.1">
    <property type="nucleotide sequence ID" value="NZ_FMTT01000008.1"/>
</dbReference>
<dbReference type="AlphaFoldDB" id="A0A1G4QRH6"/>